<evidence type="ECO:0000313" key="2">
    <source>
        <dbReference type="EMBL" id="VFR70452.1"/>
    </source>
</evidence>
<dbReference type="EMBL" id="CAADIJ010000011">
    <property type="protein sequence ID" value="VFR70452.1"/>
    <property type="molecule type" value="Genomic_DNA"/>
</dbReference>
<proteinExistence type="predicted"/>
<name>A0A484TD85_9ZZZZ</name>
<evidence type="ECO:0000313" key="1">
    <source>
        <dbReference type="EMBL" id="VFR34589.1"/>
    </source>
</evidence>
<reference evidence="3" key="1">
    <citation type="submission" date="2019-03" db="EMBL/GenBank/DDBJ databases">
        <authorList>
            <person name="Danneels B."/>
        </authorList>
    </citation>
    <scope>NUCLEOTIDE SEQUENCE</scope>
</reference>
<organism evidence="3">
    <name type="scientific">plant metagenome</name>
    <dbReference type="NCBI Taxonomy" id="1297885"/>
    <lineage>
        <taxon>unclassified sequences</taxon>
        <taxon>metagenomes</taxon>
        <taxon>organismal metagenomes</taxon>
    </lineage>
</organism>
<sequence length="76" mass="8286">MWVQIAILVVSLIVSYATRPRPTTPKASAFGADDFPQAEEGTAQCVIFGDVWVEDWMVLGVGNFRTQAIKSKGGKK</sequence>
<dbReference type="EMBL" id="CAADIL010000016">
    <property type="protein sequence ID" value="VFR72091.1"/>
    <property type="molecule type" value="Genomic_DNA"/>
</dbReference>
<dbReference type="AlphaFoldDB" id="A0A484TD85"/>
<gene>
    <name evidence="1" type="ORF">ANDA3_3733</name>
    <name evidence="3" type="ORF">DAR2_3583</name>
    <name evidence="2" type="ORF">DAR3_4193</name>
</gene>
<dbReference type="EMBL" id="CAADIC010000019">
    <property type="protein sequence ID" value="VFR34589.1"/>
    <property type="molecule type" value="Genomic_DNA"/>
</dbReference>
<protein>
    <submittedName>
        <fullName evidence="3">Phage protein</fullName>
    </submittedName>
</protein>
<evidence type="ECO:0000313" key="3">
    <source>
        <dbReference type="EMBL" id="VFR72091.1"/>
    </source>
</evidence>
<accession>A0A484TD85</accession>